<dbReference type="EMBL" id="JAPTSV010000005">
    <property type="protein sequence ID" value="KAJ1528151.1"/>
    <property type="molecule type" value="Genomic_DNA"/>
</dbReference>
<protein>
    <submittedName>
        <fullName evidence="1">Uncharacterized protein</fullName>
    </submittedName>
</protein>
<dbReference type="PANTHER" id="PTHR31912:SF35">
    <property type="entry name" value="C2H2-TYPE DOMAIN-CONTAINING PROTEIN"/>
    <property type="match status" value="1"/>
</dbReference>
<proteinExistence type="predicted"/>
<evidence type="ECO:0000313" key="1">
    <source>
        <dbReference type="EMBL" id="KAJ1528151.1"/>
    </source>
</evidence>
<organism evidence="1 2">
    <name type="scientific">Megalurothrips usitatus</name>
    <name type="common">bean blossom thrips</name>
    <dbReference type="NCBI Taxonomy" id="439358"/>
    <lineage>
        <taxon>Eukaryota</taxon>
        <taxon>Metazoa</taxon>
        <taxon>Ecdysozoa</taxon>
        <taxon>Arthropoda</taxon>
        <taxon>Hexapoda</taxon>
        <taxon>Insecta</taxon>
        <taxon>Pterygota</taxon>
        <taxon>Neoptera</taxon>
        <taxon>Paraneoptera</taxon>
        <taxon>Thysanoptera</taxon>
        <taxon>Terebrantia</taxon>
        <taxon>Thripoidea</taxon>
        <taxon>Thripidae</taxon>
        <taxon>Megalurothrips</taxon>
    </lineage>
</organism>
<dbReference type="AlphaFoldDB" id="A0AAV7XUJ1"/>
<comment type="caution">
    <text evidence="1">The sequence shown here is derived from an EMBL/GenBank/DDBJ whole genome shotgun (WGS) entry which is preliminary data.</text>
</comment>
<dbReference type="PANTHER" id="PTHR31912">
    <property type="entry name" value="IP13529P"/>
    <property type="match status" value="1"/>
</dbReference>
<keyword evidence="2" id="KW-1185">Reference proteome</keyword>
<dbReference type="Proteomes" id="UP001075354">
    <property type="component" value="Chromosome 5"/>
</dbReference>
<evidence type="ECO:0000313" key="2">
    <source>
        <dbReference type="Proteomes" id="UP001075354"/>
    </source>
</evidence>
<reference evidence="1" key="1">
    <citation type="submission" date="2022-12" db="EMBL/GenBank/DDBJ databases">
        <title>Chromosome-level genome assembly of the bean flower thrips Megalurothrips usitatus.</title>
        <authorList>
            <person name="Ma L."/>
            <person name="Liu Q."/>
            <person name="Li H."/>
            <person name="Cai W."/>
        </authorList>
    </citation>
    <scope>NUCLEOTIDE SEQUENCE</scope>
    <source>
        <strain evidence="1">Cailab_2022a</strain>
    </source>
</reference>
<gene>
    <name evidence="1" type="ORF">ONE63_008065</name>
</gene>
<sequence length="525" mass="60804">MVLEKDLKNSEGDELIDKDRLKEALEPLVNELIDLKENGIIIDGEKIQVCVMFLLGDSLGQNFIGRFVQNFSSAQFSCRFRTMSKDEFFNDPSETKSFRTVEEYNNYVDLAKAKWQQVRRQSIKAQQRTAPNRKVVRNLQSAISASAFKRLLAINYRGVKYRPSPFNRSKLRFHVVSHQPPCLAHDLFEGIIKAVVPNILKSVIERGWFDLKTLNRRIAGFTCKGTDALDKPKPLKSLDSLCGNAVENWNFLRLLPLIIGDLIQDEEDPHWQMILNLQEITALVCAPKISRVQVEYLRSLIGEYLCNVKEHFPEKLTPKHHYLGHYTDLILRFGTLLRLFTLRFESRHAFFKRVIKTCRNYINITYTMARKYMCRSAYDRSTNLLPDDVLYKEKSSVDLGVIPEELRVFISTDFQELEKLSIFGTEYQRDHYLILGSHEGSALKVGSVKKMFLKLSTNEVYFLLQEQRACNTYRGYYQIEETPNKSFILKAAEELADYYPLPAYIVNGKSCLCLKHSVICMHEGQ</sequence>
<name>A0AAV7XUJ1_9NEOP</name>
<accession>A0AAV7XUJ1</accession>